<dbReference type="InterPro" id="IPR020449">
    <property type="entry name" value="Tscrpt_reg_AraC-type_HTH"/>
</dbReference>
<evidence type="ECO:0000259" key="4">
    <source>
        <dbReference type="PROSITE" id="PS01124"/>
    </source>
</evidence>
<dbReference type="OrthoDB" id="9816011at2"/>
<keyword evidence="1" id="KW-0805">Transcription regulation</keyword>
<gene>
    <name evidence="5" type="ORF">C7448_101347</name>
</gene>
<feature type="domain" description="HTH araC/xylS-type" evidence="4">
    <location>
        <begin position="12"/>
        <end position="110"/>
    </location>
</feature>
<organism evidence="5 6">
    <name type="scientific">Tenacibaculum gallaicum</name>
    <dbReference type="NCBI Taxonomy" id="561505"/>
    <lineage>
        <taxon>Bacteria</taxon>
        <taxon>Pseudomonadati</taxon>
        <taxon>Bacteroidota</taxon>
        <taxon>Flavobacteriia</taxon>
        <taxon>Flavobacteriales</taxon>
        <taxon>Flavobacteriaceae</taxon>
        <taxon>Tenacibaculum</taxon>
    </lineage>
</organism>
<evidence type="ECO:0000313" key="6">
    <source>
        <dbReference type="Proteomes" id="UP000256884"/>
    </source>
</evidence>
<dbReference type="InterPro" id="IPR011256">
    <property type="entry name" value="Reg_factor_effector_dom_sf"/>
</dbReference>
<evidence type="ECO:0000313" key="5">
    <source>
        <dbReference type="EMBL" id="REH56309.1"/>
    </source>
</evidence>
<dbReference type="InterPro" id="IPR050908">
    <property type="entry name" value="SmbC-like"/>
</dbReference>
<dbReference type="Gene3D" id="1.10.10.60">
    <property type="entry name" value="Homeodomain-like"/>
    <property type="match status" value="2"/>
</dbReference>
<dbReference type="PANTHER" id="PTHR40055">
    <property type="entry name" value="TRANSCRIPTIONAL REGULATOR YGIV-RELATED"/>
    <property type="match status" value="1"/>
</dbReference>
<dbReference type="GO" id="GO:0003700">
    <property type="term" value="F:DNA-binding transcription factor activity"/>
    <property type="evidence" value="ECO:0007669"/>
    <property type="project" value="InterPro"/>
</dbReference>
<dbReference type="Pfam" id="PF06445">
    <property type="entry name" value="GyrI-like"/>
    <property type="match status" value="1"/>
</dbReference>
<evidence type="ECO:0000256" key="1">
    <source>
        <dbReference type="ARBA" id="ARBA00023015"/>
    </source>
</evidence>
<dbReference type="EMBL" id="QUNS01000001">
    <property type="protein sequence ID" value="REH56309.1"/>
    <property type="molecule type" value="Genomic_DNA"/>
</dbReference>
<dbReference type="SUPFAM" id="SSF46689">
    <property type="entry name" value="Homeodomain-like"/>
    <property type="match status" value="2"/>
</dbReference>
<keyword evidence="6" id="KW-1185">Reference proteome</keyword>
<reference evidence="5 6" key="1">
    <citation type="submission" date="2018-08" db="EMBL/GenBank/DDBJ databases">
        <title>Genomic Encyclopedia of Type Strains, Phase IV (KMG-IV): sequencing the most valuable type-strain genomes for metagenomic binning, comparative biology and taxonomic classification.</title>
        <authorList>
            <person name="Goeker M."/>
        </authorList>
    </citation>
    <scope>NUCLEOTIDE SEQUENCE [LARGE SCALE GENOMIC DNA]</scope>
    <source>
        <strain evidence="5 6">DSM 18841</strain>
    </source>
</reference>
<dbReference type="SMART" id="SM00342">
    <property type="entry name" value="HTH_ARAC"/>
    <property type="match status" value="1"/>
</dbReference>
<name>A0A3E0ICG2_9FLAO</name>
<evidence type="ECO:0000256" key="3">
    <source>
        <dbReference type="ARBA" id="ARBA00023163"/>
    </source>
</evidence>
<dbReference type="PRINTS" id="PR00032">
    <property type="entry name" value="HTHARAC"/>
</dbReference>
<dbReference type="Proteomes" id="UP000256884">
    <property type="component" value="Unassembled WGS sequence"/>
</dbReference>
<sequence>METKEFYKNRLQQVVSYLRSKYNEKISIKELEEFSNFSYRNLQRVFKAYYKETIGAYVTRIKVENGAKMLVYSSTEIKLIAEEVGYSDVQTFSKSFKKHFGISPAKYRNKKEELFQKKNQINIEIMPFFEEKITVLPTKKVLYTTFKGDYNSTKLTTIWDEFLEEASAQNININTAECFGIIWDEPSISETINYDYDACIEVNFIEKIPQKKFKIKTIPEQCYAVFTHVGSYQSISKTYDKIFTRWLFTTNFEVSEKPFIEKYTKHEGNTSNESEFETEIYVPLKKMISQH</sequence>
<dbReference type="InterPro" id="IPR010499">
    <property type="entry name" value="AraC_E-bd"/>
</dbReference>
<dbReference type="Pfam" id="PF12833">
    <property type="entry name" value="HTH_18"/>
    <property type="match status" value="1"/>
</dbReference>
<dbReference type="InterPro" id="IPR018060">
    <property type="entry name" value="HTH_AraC"/>
</dbReference>
<keyword evidence="3" id="KW-0804">Transcription</keyword>
<dbReference type="PANTHER" id="PTHR40055:SF1">
    <property type="entry name" value="TRANSCRIPTIONAL REGULATOR YGIV-RELATED"/>
    <property type="match status" value="1"/>
</dbReference>
<dbReference type="PROSITE" id="PS01124">
    <property type="entry name" value="HTH_ARAC_FAMILY_2"/>
    <property type="match status" value="1"/>
</dbReference>
<keyword evidence="2" id="KW-0238">DNA-binding</keyword>
<evidence type="ECO:0000256" key="2">
    <source>
        <dbReference type="ARBA" id="ARBA00023125"/>
    </source>
</evidence>
<proteinExistence type="predicted"/>
<dbReference type="InterPro" id="IPR029442">
    <property type="entry name" value="GyrI-like"/>
</dbReference>
<dbReference type="Gene3D" id="3.20.80.10">
    <property type="entry name" value="Regulatory factor, effector binding domain"/>
    <property type="match status" value="1"/>
</dbReference>
<dbReference type="SUPFAM" id="SSF55136">
    <property type="entry name" value="Probable bacterial effector-binding domain"/>
    <property type="match status" value="1"/>
</dbReference>
<comment type="caution">
    <text evidence="5">The sequence shown here is derived from an EMBL/GenBank/DDBJ whole genome shotgun (WGS) entry which is preliminary data.</text>
</comment>
<dbReference type="InterPro" id="IPR009057">
    <property type="entry name" value="Homeodomain-like_sf"/>
</dbReference>
<dbReference type="SMART" id="SM00871">
    <property type="entry name" value="AraC_E_bind"/>
    <property type="match status" value="1"/>
</dbReference>
<dbReference type="AlphaFoldDB" id="A0A3E0ICG2"/>
<protein>
    <submittedName>
        <fullName evidence="5">AraC family transcriptional regulator</fullName>
    </submittedName>
</protein>
<accession>A0A3E0ICG2</accession>
<dbReference type="GO" id="GO:0043565">
    <property type="term" value="F:sequence-specific DNA binding"/>
    <property type="evidence" value="ECO:0007669"/>
    <property type="project" value="InterPro"/>
</dbReference>
<dbReference type="RefSeq" id="WP_115899630.1">
    <property type="nucleotide sequence ID" value="NZ_QUNS01000001.1"/>
</dbReference>